<evidence type="ECO:0000256" key="2">
    <source>
        <dbReference type="ARBA" id="ARBA00022448"/>
    </source>
</evidence>
<keyword evidence="13" id="KW-0675">Receptor</keyword>
<dbReference type="RefSeq" id="WP_119588191.1">
    <property type="nucleotide sequence ID" value="NZ_CAWODQ010000006.1"/>
</dbReference>
<dbReference type="PANTHER" id="PTHR30069:SF28">
    <property type="entry name" value="TONB-DEPENDENT RECEPTOR YNCD-RELATED"/>
    <property type="match status" value="1"/>
</dbReference>
<evidence type="ECO:0000256" key="9">
    <source>
        <dbReference type="RuleBase" id="RU003357"/>
    </source>
</evidence>
<dbReference type="SUPFAM" id="SSF56935">
    <property type="entry name" value="Porins"/>
    <property type="match status" value="1"/>
</dbReference>
<dbReference type="OrthoDB" id="9760620at2"/>
<dbReference type="InterPro" id="IPR039426">
    <property type="entry name" value="TonB-dep_rcpt-like"/>
</dbReference>
<evidence type="ECO:0000256" key="10">
    <source>
        <dbReference type="SAM" id="SignalP"/>
    </source>
</evidence>
<keyword evidence="2 8" id="KW-0813">Transport</keyword>
<protein>
    <submittedName>
        <fullName evidence="13">TonB-dependent receptor</fullName>
    </submittedName>
</protein>
<keyword evidence="5 9" id="KW-0798">TonB box</keyword>
<reference evidence="13 14" key="1">
    <citation type="submission" date="2018-08" db="EMBL/GenBank/DDBJ databases">
        <title>Erythrobacter zhengii sp.nov., a bacterium isolated from deep-sea sediment.</title>
        <authorList>
            <person name="Fang C."/>
            <person name="Wu Y.-H."/>
            <person name="Sun C."/>
            <person name="Wang H."/>
            <person name="Cheng H."/>
            <person name="Meng F.-X."/>
            <person name="Wang C.-S."/>
            <person name="Xu X.-W."/>
        </authorList>
    </citation>
    <scope>NUCLEOTIDE SEQUENCE [LARGE SCALE GENOMIC DNA]</scope>
    <source>
        <strain evidence="13 14">V18</strain>
    </source>
</reference>
<dbReference type="Proteomes" id="UP000286576">
    <property type="component" value="Unassembled WGS sequence"/>
</dbReference>
<dbReference type="Gene3D" id="2.170.130.10">
    <property type="entry name" value="TonB-dependent receptor, plug domain"/>
    <property type="match status" value="1"/>
</dbReference>
<dbReference type="EMBL" id="QXFL01000014">
    <property type="protein sequence ID" value="RIV82814.1"/>
    <property type="molecule type" value="Genomic_DNA"/>
</dbReference>
<evidence type="ECO:0000256" key="3">
    <source>
        <dbReference type="ARBA" id="ARBA00022452"/>
    </source>
</evidence>
<feature type="chain" id="PRO_5019025361" evidence="10">
    <location>
        <begin position="22"/>
        <end position="685"/>
    </location>
</feature>
<name>A0A418NN00_9SPHN</name>
<dbReference type="PANTHER" id="PTHR30069">
    <property type="entry name" value="TONB-DEPENDENT OUTER MEMBRANE RECEPTOR"/>
    <property type="match status" value="1"/>
</dbReference>
<dbReference type="Pfam" id="PF07715">
    <property type="entry name" value="Plug"/>
    <property type="match status" value="1"/>
</dbReference>
<accession>A0A418NN00</accession>
<evidence type="ECO:0000256" key="4">
    <source>
        <dbReference type="ARBA" id="ARBA00022692"/>
    </source>
</evidence>
<dbReference type="InterPro" id="IPR000531">
    <property type="entry name" value="Beta-barrel_TonB"/>
</dbReference>
<keyword evidence="10" id="KW-0732">Signal</keyword>
<keyword evidence="3 8" id="KW-1134">Transmembrane beta strand</keyword>
<feature type="signal peptide" evidence="10">
    <location>
        <begin position="1"/>
        <end position="21"/>
    </location>
</feature>
<keyword evidence="14" id="KW-1185">Reference proteome</keyword>
<organism evidence="13 14">
    <name type="scientific">Aurantiacibacter zhengii</name>
    <dbReference type="NCBI Taxonomy" id="2307003"/>
    <lineage>
        <taxon>Bacteria</taxon>
        <taxon>Pseudomonadati</taxon>
        <taxon>Pseudomonadota</taxon>
        <taxon>Alphaproteobacteria</taxon>
        <taxon>Sphingomonadales</taxon>
        <taxon>Erythrobacteraceae</taxon>
        <taxon>Aurantiacibacter</taxon>
    </lineage>
</organism>
<keyword evidence="6 8" id="KW-0472">Membrane</keyword>
<dbReference type="AlphaFoldDB" id="A0A418NN00"/>
<evidence type="ECO:0000259" key="11">
    <source>
        <dbReference type="Pfam" id="PF00593"/>
    </source>
</evidence>
<dbReference type="Pfam" id="PF00593">
    <property type="entry name" value="TonB_dep_Rec_b-barrel"/>
    <property type="match status" value="1"/>
</dbReference>
<dbReference type="GO" id="GO:0009279">
    <property type="term" value="C:cell outer membrane"/>
    <property type="evidence" value="ECO:0007669"/>
    <property type="project" value="UniProtKB-SubCell"/>
</dbReference>
<evidence type="ECO:0000259" key="12">
    <source>
        <dbReference type="Pfam" id="PF07715"/>
    </source>
</evidence>
<keyword evidence="4 8" id="KW-0812">Transmembrane</keyword>
<evidence type="ECO:0000256" key="5">
    <source>
        <dbReference type="ARBA" id="ARBA00023077"/>
    </source>
</evidence>
<dbReference type="PROSITE" id="PS52016">
    <property type="entry name" value="TONB_DEPENDENT_REC_3"/>
    <property type="match status" value="1"/>
</dbReference>
<evidence type="ECO:0000256" key="8">
    <source>
        <dbReference type="PROSITE-ProRule" id="PRU01360"/>
    </source>
</evidence>
<comment type="subcellular location">
    <subcellularLocation>
        <location evidence="1 8">Cell outer membrane</location>
        <topology evidence="1 8">Multi-pass membrane protein</topology>
    </subcellularLocation>
</comment>
<dbReference type="GO" id="GO:0044718">
    <property type="term" value="P:siderophore transmembrane transport"/>
    <property type="evidence" value="ECO:0007669"/>
    <property type="project" value="TreeGrafter"/>
</dbReference>
<comment type="similarity">
    <text evidence="8 9">Belongs to the TonB-dependent receptor family.</text>
</comment>
<feature type="domain" description="TonB-dependent receptor-like beta-barrel" evidence="11">
    <location>
        <begin position="223"/>
        <end position="647"/>
    </location>
</feature>
<keyword evidence="7 8" id="KW-0998">Cell outer membrane</keyword>
<evidence type="ECO:0000256" key="7">
    <source>
        <dbReference type="ARBA" id="ARBA00023237"/>
    </source>
</evidence>
<dbReference type="InterPro" id="IPR036942">
    <property type="entry name" value="Beta-barrel_TonB_sf"/>
</dbReference>
<dbReference type="Gene3D" id="2.40.170.20">
    <property type="entry name" value="TonB-dependent receptor, beta-barrel domain"/>
    <property type="match status" value="1"/>
</dbReference>
<dbReference type="GO" id="GO:0015344">
    <property type="term" value="F:siderophore uptake transmembrane transporter activity"/>
    <property type="evidence" value="ECO:0007669"/>
    <property type="project" value="TreeGrafter"/>
</dbReference>
<evidence type="ECO:0000313" key="13">
    <source>
        <dbReference type="EMBL" id="RIV82814.1"/>
    </source>
</evidence>
<dbReference type="InterPro" id="IPR012910">
    <property type="entry name" value="Plug_dom"/>
</dbReference>
<gene>
    <name evidence="13" type="ORF">D2V07_17480</name>
</gene>
<dbReference type="CDD" id="cd01347">
    <property type="entry name" value="ligand_gated_channel"/>
    <property type="match status" value="1"/>
</dbReference>
<dbReference type="InterPro" id="IPR037066">
    <property type="entry name" value="Plug_dom_sf"/>
</dbReference>
<evidence type="ECO:0000256" key="1">
    <source>
        <dbReference type="ARBA" id="ARBA00004571"/>
    </source>
</evidence>
<feature type="domain" description="TonB-dependent receptor plug" evidence="12">
    <location>
        <begin position="62"/>
        <end position="170"/>
    </location>
</feature>
<proteinExistence type="inferred from homology"/>
<comment type="caution">
    <text evidence="13">The sequence shown here is derived from an EMBL/GenBank/DDBJ whole genome shotgun (WGS) entry which is preliminary data.</text>
</comment>
<evidence type="ECO:0000313" key="14">
    <source>
        <dbReference type="Proteomes" id="UP000286576"/>
    </source>
</evidence>
<evidence type="ECO:0000256" key="6">
    <source>
        <dbReference type="ARBA" id="ARBA00023136"/>
    </source>
</evidence>
<sequence>MKISHLALGAATLAAASPALASTDDTTTEDTTIEDTAADRRPERTIIVTGTPTIEQVETVLERTPGGVDIISDEDFKDTPVQHIEDILRYAPGVITQRRMGDDARISIRGSGLSRAYGVRGIAVLLDGIPMNTSDGLMDFFEIDPSAYRYVEVYRGSNALRYGANVLGGAINLVTPTGRDAATFEGRVDAGSFGYVKSQASTGGVSGDLDYFVTASVQTIDGYRDHSGGDAVRANANLGYRFSEGAATRFYVTAASTDQRIPGEVSKDTALNDPRAANPVWVLQDQQRNVDSIRISNKTGFAFGSTAVDVGAFYNWRHVDHPIYQYLDYTVDDYGVFARAVDERSLGGFENRLVAGINLHNGVIDTEQFVNQPGAVKGPLAASMIDRSGNFSIYAENSLSVLSDLALIAGVQYLHTTRDREDRFLANGDQSGRRVFDLWSPKFGVLWDVTQEAQVFANISRSAEVPSYDANVTTAVNLQAQRATTYEVGTRGKVAGIGWDLALYRSELRDELQCLTTGPFSACSIVNAPRTVHQGIEAGLSGSIPIGTKGDTLALTGAYTFSDFSFDDDPIYGDNELPGVPSHILNAEIVFAHRSGFYAGPSLEWVPASYFADNANTLTVDPYALLGFKAGYDTGSGLSFYLEGRNLTDRRYISTVAVAGTASPTSELFNPGTGRAVFGGVRARF</sequence>